<proteinExistence type="predicted"/>
<reference evidence="1 2" key="1">
    <citation type="journal article" date="2014" name="Genome Biol. Evol.">
        <title>The genome of the myxosporean Thelohanellus kitauei shows adaptations to nutrient acquisition within its fish host.</title>
        <authorList>
            <person name="Yang Y."/>
            <person name="Xiong J."/>
            <person name="Zhou Z."/>
            <person name="Huo F."/>
            <person name="Miao W."/>
            <person name="Ran C."/>
            <person name="Liu Y."/>
            <person name="Zhang J."/>
            <person name="Feng J."/>
            <person name="Wang M."/>
            <person name="Wang M."/>
            <person name="Wang L."/>
            <person name="Yao B."/>
        </authorList>
    </citation>
    <scope>NUCLEOTIDE SEQUENCE [LARGE SCALE GENOMIC DNA]</scope>
    <source>
        <strain evidence="1">Wuqing</strain>
    </source>
</reference>
<organism evidence="1 2">
    <name type="scientific">Thelohanellus kitauei</name>
    <name type="common">Myxosporean</name>
    <dbReference type="NCBI Taxonomy" id="669202"/>
    <lineage>
        <taxon>Eukaryota</taxon>
        <taxon>Metazoa</taxon>
        <taxon>Cnidaria</taxon>
        <taxon>Myxozoa</taxon>
        <taxon>Myxosporea</taxon>
        <taxon>Bivalvulida</taxon>
        <taxon>Platysporina</taxon>
        <taxon>Myxobolidae</taxon>
        <taxon>Thelohanellus</taxon>
    </lineage>
</organism>
<gene>
    <name evidence="1" type="ORF">RF11_12593</name>
</gene>
<dbReference type="OrthoDB" id="9996331at2759"/>
<evidence type="ECO:0000313" key="2">
    <source>
        <dbReference type="Proteomes" id="UP000031668"/>
    </source>
</evidence>
<dbReference type="Proteomes" id="UP000031668">
    <property type="component" value="Unassembled WGS sequence"/>
</dbReference>
<evidence type="ECO:0000313" key="1">
    <source>
        <dbReference type="EMBL" id="KII61791.1"/>
    </source>
</evidence>
<comment type="caution">
    <text evidence="1">The sequence shown here is derived from an EMBL/GenBank/DDBJ whole genome shotgun (WGS) entry which is preliminary data.</text>
</comment>
<protein>
    <submittedName>
        <fullName evidence="1">Uncharacterized protein</fullName>
    </submittedName>
</protein>
<accession>A0A0C2MJJ0</accession>
<sequence length="128" mass="14782">MNPRVIGNEKWSMYLIKQDKRGNFEFLFNLGKMVPRRNQVSNEMRALIIKFVADFKLQREGAKIVMIPLTATANIIKYEATGQVNSSTGGGPRRTILKEQINDRIRELMNDDLTTTLDESKKKWYSIS</sequence>
<keyword evidence="2" id="KW-1185">Reference proteome</keyword>
<dbReference type="EMBL" id="JWZT01005252">
    <property type="protein sequence ID" value="KII61791.1"/>
    <property type="molecule type" value="Genomic_DNA"/>
</dbReference>
<dbReference type="AlphaFoldDB" id="A0A0C2MJJ0"/>
<name>A0A0C2MJJ0_THEKT</name>